<feature type="chain" id="PRO_5040330561" evidence="1">
    <location>
        <begin position="19"/>
        <end position="137"/>
    </location>
</feature>
<sequence length="137" mass="14680">MRFSLIAALTLCGSCALAAPAPNAVLQKNIQTLEITINNVINDIVQSKASLKKDYVTGGNQFGDLISKVAGPLPCSPFVPGHPKTANAAISYLQQAQLGLQDLSLHLMDPTLSVSKQSFHPYVCSAWGFYWGVESFV</sequence>
<keyword evidence="3" id="KW-1185">Reference proteome</keyword>
<keyword evidence="1" id="KW-0732">Signal</keyword>
<evidence type="ECO:0000313" key="2">
    <source>
        <dbReference type="EMBL" id="KAF2103182.1"/>
    </source>
</evidence>
<reference evidence="2" key="1">
    <citation type="journal article" date="2020" name="Stud. Mycol.">
        <title>101 Dothideomycetes genomes: a test case for predicting lifestyles and emergence of pathogens.</title>
        <authorList>
            <person name="Haridas S."/>
            <person name="Albert R."/>
            <person name="Binder M."/>
            <person name="Bloem J."/>
            <person name="Labutti K."/>
            <person name="Salamov A."/>
            <person name="Andreopoulos B."/>
            <person name="Baker S."/>
            <person name="Barry K."/>
            <person name="Bills G."/>
            <person name="Bluhm B."/>
            <person name="Cannon C."/>
            <person name="Castanera R."/>
            <person name="Culley D."/>
            <person name="Daum C."/>
            <person name="Ezra D."/>
            <person name="Gonzalez J."/>
            <person name="Henrissat B."/>
            <person name="Kuo A."/>
            <person name="Liang C."/>
            <person name="Lipzen A."/>
            <person name="Lutzoni F."/>
            <person name="Magnuson J."/>
            <person name="Mondo S."/>
            <person name="Nolan M."/>
            <person name="Ohm R."/>
            <person name="Pangilinan J."/>
            <person name="Park H.-J."/>
            <person name="Ramirez L."/>
            <person name="Alfaro M."/>
            <person name="Sun H."/>
            <person name="Tritt A."/>
            <person name="Yoshinaga Y."/>
            <person name="Zwiers L.-H."/>
            <person name="Turgeon B."/>
            <person name="Goodwin S."/>
            <person name="Spatafora J."/>
            <person name="Crous P."/>
            <person name="Grigoriev I."/>
        </authorList>
    </citation>
    <scope>NUCLEOTIDE SEQUENCE</scope>
    <source>
        <strain evidence="2">CBS 133067</strain>
    </source>
</reference>
<organism evidence="2 3">
    <name type="scientific">Rhizodiscina lignyota</name>
    <dbReference type="NCBI Taxonomy" id="1504668"/>
    <lineage>
        <taxon>Eukaryota</taxon>
        <taxon>Fungi</taxon>
        <taxon>Dikarya</taxon>
        <taxon>Ascomycota</taxon>
        <taxon>Pezizomycotina</taxon>
        <taxon>Dothideomycetes</taxon>
        <taxon>Pleosporomycetidae</taxon>
        <taxon>Aulographales</taxon>
        <taxon>Rhizodiscinaceae</taxon>
        <taxon>Rhizodiscina</taxon>
    </lineage>
</organism>
<dbReference type="EMBL" id="ML978122">
    <property type="protein sequence ID" value="KAF2103182.1"/>
    <property type="molecule type" value="Genomic_DNA"/>
</dbReference>
<evidence type="ECO:0000313" key="3">
    <source>
        <dbReference type="Proteomes" id="UP000799772"/>
    </source>
</evidence>
<dbReference type="AlphaFoldDB" id="A0A9P4MD76"/>
<proteinExistence type="predicted"/>
<evidence type="ECO:0000256" key="1">
    <source>
        <dbReference type="SAM" id="SignalP"/>
    </source>
</evidence>
<accession>A0A9P4MD76</accession>
<gene>
    <name evidence="2" type="ORF">NA57DRAFT_72162</name>
</gene>
<feature type="signal peptide" evidence="1">
    <location>
        <begin position="1"/>
        <end position="18"/>
    </location>
</feature>
<name>A0A9P4MD76_9PEZI</name>
<dbReference type="Proteomes" id="UP000799772">
    <property type="component" value="Unassembled WGS sequence"/>
</dbReference>
<comment type="caution">
    <text evidence="2">The sequence shown here is derived from an EMBL/GenBank/DDBJ whole genome shotgun (WGS) entry which is preliminary data.</text>
</comment>
<protein>
    <submittedName>
        <fullName evidence="2">Uncharacterized protein</fullName>
    </submittedName>
</protein>